<dbReference type="AlphaFoldDB" id="C8ZE25"/>
<gene>
    <name evidence="2" type="ORF">EC1118_1L7_2982g</name>
</gene>
<dbReference type="HOGENOM" id="CLU_1918707_0_0_1"/>
<reference evidence="2" key="1">
    <citation type="journal article" date="2009" name="Proc. Natl. Acad. Sci. U.S.A.">
        <title>Eukaryote-to-eukaryote gene transfer events revealed by the genome sequence of the wine yeast Saccharomyces cerevisiae EC1118.</title>
        <authorList>
            <person name="Novo M."/>
            <person name="Bigey F."/>
            <person name="Beyne E."/>
            <person name="Galeote V."/>
            <person name="Gavory F."/>
            <person name="Mallet S."/>
            <person name="Cambot B."/>
            <person name="Legras J.L."/>
            <person name="Wincker P."/>
            <person name="Casaregola S."/>
            <person name="Dequin S."/>
        </authorList>
    </citation>
    <scope>NUCLEOTIDE SEQUENCE [LARGE SCALE GENOMIC DNA]</scope>
    <source>
        <strain evidence="2">Lalvin EC1118</strain>
        <strain>Lalvin EC1118 / Prise de mousse</strain>
    </source>
</reference>
<name>C8ZE25_YEAS8</name>
<organism evidence="2">
    <name type="scientific">Saccharomyces cerevisiae (strain Lalvin EC1118 / Prise de mousse)</name>
    <name type="common">Baker's yeast</name>
    <dbReference type="NCBI Taxonomy" id="643680"/>
    <lineage>
        <taxon>Eukaryota</taxon>
        <taxon>Fungi</taxon>
        <taxon>Dikarya</taxon>
        <taxon>Ascomycota</taxon>
        <taxon>Saccharomycotina</taxon>
        <taxon>Saccharomycetes</taxon>
        <taxon>Saccharomycetales</taxon>
        <taxon>Saccharomycetaceae</taxon>
        <taxon>Saccharomyces</taxon>
    </lineage>
</organism>
<dbReference type="EMBL" id="FN393080">
    <property type="protein sequence ID" value="CAY81641.1"/>
    <property type="molecule type" value="Genomic_DNA"/>
</dbReference>
<protein>
    <submittedName>
        <fullName evidence="2">EC1118_1L7_2982p</fullName>
    </submittedName>
</protein>
<evidence type="ECO:0000313" key="2">
    <source>
        <dbReference type="EMBL" id="CAY81641.1"/>
    </source>
</evidence>
<accession>C8ZE25</accession>
<feature type="region of interest" description="Disordered" evidence="1">
    <location>
        <begin position="113"/>
        <end position="132"/>
    </location>
</feature>
<sequence length="132" mass="14775">MKHVKPFFLFVDPKKSASGKQGEASSHGKGFLICRYASFPLHTESKVVRFANVTDQKFGHALSFFFSYIHCTRHVGSAPLTVSQPHIDVHCEQRISFHVSQCPAYENCHSLPLDPQSPLHSPPLSTSPDSRR</sequence>
<proteinExistence type="predicted"/>
<evidence type="ECO:0000256" key="1">
    <source>
        <dbReference type="SAM" id="MobiDB-lite"/>
    </source>
</evidence>